<feature type="domain" description="Halobacterial output" evidence="1">
    <location>
        <begin position="13"/>
        <end position="81"/>
    </location>
</feature>
<reference evidence="2 3" key="1">
    <citation type="submission" date="2016-10" db="EMBL/GenBank/DDBJ databases">
        <authorList>
            <person name="de Groot N.N."/>
        </authorList>
    </citation>
    <scope>NUCLEOTIDE SEQUENCE [LARGE SCALE GENOMIC DNA]</scope>
    <source>
        <strain evidence="2 3">CGMCC 1.10457</strain>
    </source>
</reference>
<gene>
    <name evidence="2" type="ORF">SAMN05216559_3140</name>
</gene>
<evidence type="ECO:0000313" key="3">
    <source>
        <dbReference type="Proteomes" id="UP000199062"/>
    </source>
</evidence>
<dbReference type="Pfam" id="PF18545">
    <property type="entry name" value="HalOD1"/>
    <property type="match status" value="1"/>
</dbReference>
<sequence>MENGRDGFRTFDDVSPSETVIQEVSEKTDTDPLALPPLYESIDPDALDALFESADGTSVQVEFEYAGRHVVLDSSGRVGVSS</sequence>
<dbReference type="OrthoDB" id="205616at2157"/>
<dbReference type="InterPro" id="IPR040624">
    <property type="entry name" value="HalOD1"/>
</dbReference>
<accession>A0A1I6LUB5</accession>
<dbReference type="RefSeq" id="WP_089817477.1">
    <property type="nucleotide sequence ID" value="NZ_FOZK01000003.1"/>
</dbReference>
<name>A0A1I6LUB5_9EURY</name>
<evidence type="ECO:0000259" key="1">
    <source>
        <dbReference type="Pfam" id="PF18545"/>
    </source>
</evidence>
<dbReference type="Proteomes" id="UP000199062">
    <property type="component" value="Unassembled WGS sequence"/>
</dbReference>
<organism evidence="2 3">
    <name type="scientific">Halomicrobium zhouii</name>
    <dbReference type="NCBI Taxonomy" id="767519"/>
    <lineage>
        <taxon>Archaea</taxon>
        <taxon>Methanobacteriati</taxon>
        <taxon>Methanobacteriota</taxon>
        <taxon>Stenosarchaea group</taxon>
        <taxon>Halobacteria</taxon>
        <taxon>Halobacteriales</taxon>
        <taxon>Haloarculaceae</taxon>
        <taxon>Halomicrobium</taxon>
    </lineage>
</organism>
<proteinExistence type="predicted"/>
<dbReference type="AlphaFoldDB" id="A0A1I6LUB5"/>
<dbReference type="EMBL" id="FOZK01000003">
    <property type="protein sequence ID" value="SFS07018.1"/>
    <property type="molecule type" value="Genomic_DNA"/>
</dbReference>
<evidence type="ECO:0000313" key="2">
    <source>
        <dbReference type="EMBL" id="SFS07018.1"/>
    </source>
</evidence>
<protein>
    <recommendedName>
        <fullName evidence="1">Halobacterial output domain-containing protein</fullName>
    </recommendedName>
</protein>
<keyword evidence="3" id="KW-1185">Reference proteome</keyword>